<protein>
    <recommendedName>
        <fullName evidence="3">Amine oxidase domain-containing protein</fullName>
    </recommendedName>
</protein>
<reference evidence="1 2" key="1">
    <citation type="submission" date="2017-07" db="EMBL/GenBank/DDBJ databases">
        <title>Complete genome sequence of Oryzomicrobium terrae TPP412.</title>
        <authorList>
            <person name="Chiu L.-W."/>
            <person name="Lo K.-J."/>
            <person name="Tsai Y.-M."/>
            <person name="Lin S.-S."/>
            <person name="Kuo C.-H."/>
            <person name="Liu C.-T."/>
        </authorList>
    </citation>
    <scope>NUCLEOTIDE SEQUENCE [LARGE SCALE GENOMIC DNA]</scope>
    <source>
        <strain evidence="1 2">TPP412</strain>
    </source>
</reference>
<dbReference type="Pfam" id="PF13450">
    <property type="entry name" value="NAD_binding_8"/>
    <property type="match status" value="1"/>
</dbReference>
<accession>A0A5C1EBB9</accession>
<dbReference type="KEGG" id="otr:OTERR_20110"/>
<dbReference type="InterPro" id="IPR050464">
    <property type="entry name" value="Zeta_carotene_desat/Oxidored"/>
</dbReference>
<proteinExistence type="predicted"/>
<dbReference type="RefSeq" id="WP_054621448.1">
    <property type="nucleotide sequence ID" value="NZ_CP022579.1"/>
</dbReference>
<evidence type="ECO:0000313" key="1">
    <source>
        <dbReference type="EMBL" id="QEL65487.1"/>
    </source>
</evidence>
<gene>
    <name evidence="1" type="ORF">OTERR_20110</name>
</gene>
<dbReference type="PANTHER" id="PTHR42923:SF17">
    <property type="entry name" value="AMINE OXIDASE DOMAIN-CONTAINING PROTEIN"/>
    <property type="match status" value="1"/>
</dbReference>
<keyword evidence="2" id="KW-1185">Reference proteome</keyword>
<organism evidence="1 2">
    <name type="scientific">Oryzomicrobium terrae</name>
    <dbReference type="NCBI Taxonomy" id="1735038"/>
    <lineage>
        <taxon>Bacteria</taxon>
        <taxon>Pseudomonadati</taxon>
        <taxon>Pseudomonadota</taxon>
        <taxon>Betaproteobacteria</taxon>
        <taxon>Rhodocyclales</taxon>
        <taxon>Rhodocyclaceae</taxon>
        <taxon>Oryzomicrobium</taxon>
    </lineage>
</organism>
<dbReference type="SUPFAM" id="SSF51905">
    <property type="entry name" value="FAD/NAD(P)-binding domain"/>
    <property type="match status" value="1"/>
</dbReference>
<dbReference type="InterPro" id="IPR036188">
    <property type="entry name" value="FAD/NAD-bd_sf"/>
</dbReference>
<name>A0A5C1EBB9_9RHOO</name>
<dbReference type="AlphaFoldDB" id="A0A5C1EBB9"/>
<dbReference type="EMBL" id="CP022579">
    <property type="protein sequence ID" value="QEL65487.1"/>
    <property type="molecule type" value="Genomic_DNA"/>
</dbReference>
<evidence type="ECO:0000313" key="2">
    <source>
        <dbReference type="Proteomes" id="UP000323671"/>
    </source>
</evidence>
<dbReference type="Gene3D" id="3.50.50.60">
    <property type="entry name" value="FAD/NAD(P)-binding domain"/>
    <property type="match status" value="1"/>
</dbReference>
<dbReference type="PANTHER" id="PTHR42923">
    <property type="entry name" value="PROTOPORPHYRINOGEN OXIDASE"/>
    <property type="match status" value="1"/>
</dbReference>
<dbReference type="Proteomes" id="UP000323671">
    <property type="component" value="Chromosome"/>
</dbReference>
<sequence>MKKINRVAIIGGGLSGLAAAYVCKQQGIGFTVFEDVHHMGGNMRTVRGIDVGLGEGRTRWVDLGVNDFSKTGYQELVKVMDSLKVRYKPLQDVASYSTIARDGTPSAEIETGFTIEKGWSTEASPAIEQGFLDFRRFCEEHLQELMYSDNPRYKYMTVATFLEASGLAKNTEFVNRCLYPRIVGMYFTSKVPPGELPFRVILHYYYLQEGLGRQPTPDPERMYWVDGVRSWVDALCAYLDPNFDGSASTAAMRVNTRATFSIDPSGIVLVSTRPSRAPDAAPEVEGFDAVVVAKQAWDVLGRFEEPSQAAPGLAATLGRFRASEDSVFVHNATGVLPPNANAWSTYNLNIPRDYAPEHIGYSMTYWCNRHQNDPANPDYNWQNEQFRAQSYLPNFFCTLNPINPLPDESILLPPWKNGSGGNCTMFRFKHNIMDMAAYQAQESLPALQGHNGVWLVGGYTTGVGLQEECWIGAVDTAEVMLGLKPNFTSKYRHDVHGAGRVPAYIRRLVHGEAG</sequence>
<dbReference type="GO" id="GO:0016491">
    <property type="term" value="F:oxidoreductase activity"/>
    <property type="evidence" value="ECO:0007669"/>
    <property type="project" value="TreeGrafter"/>
</dbReference>
<evidence type="ECO:0008006" key="3">
    <source>
        <dbReference type="Google" id="ProtNLM"/>
    </source>
</evidence>